<keyword evidence="3" id="KW-1185">Reference proteome</keyword>
<organism evidence="2 3">
    <name type="scientific">Colocasia esculenta</name>
    <name type="common">Wild taro</name>
    <name type="synonym">Arum esculentum</name>
    <dbReference type="NCBI Taxonomy" id="4460"/>
    <lineage>
        <taxon>Eukaryota</taxon>
        <taxon>Viridiplantae</taxon>
        <taxon>Streptophyta</taxon>
        <taxon>Embryophyta</taxon>
        <taxon>Tracheophyta</taxon>
        <taxon>Spermatophyta</taxon>
        <taxon>Magnoliopsida</taxon>
        <taxon>Liliopsida</taxon>
        <taxon>Araceae</taxon>
        <taxon>Aroideae</taxon>
        <taxon>Colocasieae</taxon>
        <taxon>Colocasia</taxon>
    </lineage>
</organism>
<sequence>MVVPERPAATALAVRVAAGVSTVSWTRHPWLSRLCSDTARPLSCLSERSCRVAESSTLMRPARPSRLLFRSSRVPGETAPEPYSASDAVASEAAIMSRWYVRLLSSGRAEETGRYPSGSPDPWVATAKIESSARPEGRVLGSLQLRRTGLVGDTPLEETVESDSERRE</sequence>
<dbReference type="EMBL" id="NMUH01005204">
    <property type="protein sequence ID" value="MQM12124.1"/>
    <property type="molecule type" value="Genomic_DNA"/>
</dbReference>
<protein>
    <submittedName>
        <fullName evidence="2">Uncharacterized protein</fullName>
    </submittedName>
</protein>
<dbReference type="Proteomes" id="UP000652761">
    <property type="component" value="Unassembled WGS sequence"/>
</dbReference>
<accession>A0A843X456</accession>
<comment type="caution">
    <text evidence="2">The sequence shown here is derived from an EMBL/GenBank/DDBJ whole genome shotgun (WGS) entry which is preliminary data.</text>
</comment>
<proteinExistence type="predicted"/>
<gene>
    <name evidence="2" type="ORF">Taro_045038</name>
</gene>
<reference evidence="2" key="1">
    <citation type="submission" date="2017-07" db="EMBL/GenBank/DDBJ databases">
        <title>Taro Niue Genome Assembly and Annotation.</title>
        <authorList>
            <person name="Atibalentja N."/>
            <person name="Keating K."/>
            <person name="Fields C.J."/>
        </authorList>
    </citation>
    <scope>NUCLEOTIDE SEQUENCE</scope>
    <source>
        <strain evidence="2">Niue_2</strain>
        <tissue evidence="2">Leaf</tissue>
    </source>
</reference>
<dbReference type="AlphaFoldDB" id="A0A843X456"/>
<evidence type="ECO:0000313" key="3">
    <source>
        <dbReference type="Proteomes" id="UP000652761"/>
    </source>
</evidence>
<name>A0A843X456_COLES</name>
<feature type="region of interest" description="Disordered" evidence="1">
    <location>
        <begin position="129"/>
        <end position="168"/>
    </location>
</feature>
<evidence type="ECO:0000313" key="2">
    <source>
        <dbReference type="EMBL" id="MQM12124.1"/>
    </source>
</evidence>
<evidence type="ECO:0000256" key="1">
    <source>
        <dbReference type="SAM" id="MobiDB-lite"/>
    </source>
</evidence>